<organism evidence="2 3">
    <name type="scientific">Fusarium phyllophilum</name>
    <dbReference type="NCBI Taxonomy" id="47803"/>
    <lineage>
        <taxon>Eukaryota</taxon>
        <taxon>Fungi</taxon>
        <taxon>Dikarya</taxon>
        <taxon>Ascomycota</taxon>
        <taxon>Pezizomycotina</taxon>
        <taxon>Sordariomycetes</taxon>
        <taxon>Hypocreomycetidae</taxon>
        <taxon>Hypocreales</taxon>
        <taxon>Nectriaceae</taxon>
        <taxon>Fusarium</taxon>
        <taxon>Fusarium fujikuroi species complex</taxon>
    </lineage>
</organism>
<proteinExistence type="predicted"/>
<feature type="compositionally biased region" description="Basic and acidic residues" evidence="1">
    <location>
        <begin position="766"/>
        <end position="781"/>
    </location>
</feature>
<feature type="compositionally biased region" description="Basic and acidic residues" evidence="1">
    <location>
        <begin position="224"/>
        <end position="238"/>
    </location>
</feature>
<feature type="region of interest" description="Disordered" evidence="1">
    <location>
        <begin position="463"/>
        <end position="492"/>
    </location>
</feature>
<protein>
    <submittedName>
        <fullName evidence="2">PNG1</fullName>
    </submittedName>
</protein>
<evidence type="ECO:0000313" key="2">
    <source>
        <dbReference type="EMBL" id="KAF5561211.1"/>
    </source>
</evidence>
<feature type="compositionally biased region" description="Acidic residues" evidence="1">
    <location>
        <begin position="213"/>
        <end position="223"/>
    </location>
</feature>
<dbReference type="AlphaFoldDB" id="A0A8H5JXJ4"/>
<feature type="region of interest" description="Disordered" evidence="1">
    <location>
        <begin position="204"/>
        <end position="249"/>
    </location>
</feature>
<feature type="region of interest" description="Disordered" evidence="1">
    <location>
        <begin position="660"/>
        <end position="694"/>
    </location>
</feature>
<evidence type="ECO:0000313" key="3">
    <source>
        <dbReference type="Proteomes" id="UP000582016"/>
    </source>
</evidence>
<gene>
    <name evidence="2" type="ORF">FPHYL_6290</name>
</gene>
<feature type="compositionally biased region" description="Basic and acidic residues" evidence="1">
    <location>
        <begin position="277"/>
        <end position="287"/>
    </location>
</feature>
<dbReference type="EMBL" id="JAAOAQ010000217">
    <property type="protein sequence ID" value="KAF5561211.1"/>
    <property type="molecule type" value="Genomic_DNA"/>
</dbReference>
<dbReference type="OrthoDB" id="409136at2759"/>
<feature type="compositionally biased region" description="Basic and acidic residues" evidence="1">
    <location>
        <begin position="747"/>
        <end position="757"/>
    </location>
</feature>
<evidence type="ECO:0000256" key="1">
    <source>
        <dbReference type="SAM" id="MobiDB-lite"/>
    </source>
</evidence>
<sequence>MPLPRILRLHDGKWNTPEDSIGTFIGYLRGGRYRCWEAAGPARQAFRELSPDIKDFLETSGIAPSDIVSWSIYMIGNNERNATPRLLICSTDSKTRKNIRQLIKDSKIMDKYPGIGLGDVSALPDRPVIRELSREAIEALLPFGCIRDGAVLADGLEPALGKRIFVVNPYDFSLRPATTGPIILQDGRCYQLTVAHAFRYTRELDHSSGQQMAEDDCDFDGMSDTERDDGSQYDEMTRKGSVTPGDIDSDKASFMASLDAFSGDKHSSSRSGSPSSDHLDSGHDPRLSVESLEDDPGPGEIDVSQLQFFGRLVLSSLTGRNPSLDYALIETSRKPEDTEKSSMITGSLVSSIGEIESDDISIVTRTSPHCRVEGRITATPSYIRLPEQRAFQQVYPVRLGKPLHDGDCGTAVFGKDDNRFYGHIVAGSPGTSIAYLVPAGEISRDFHARLGFSLIWMPQQEAQRQTRDLPSSSSHSDPGSSSAQRDEPAGSLARRSVLPEDFEGACRTCIFWLLSPEQFSSTEWQECRSRKESTSHIISHAIDHHGLIRRCDPQNPGRRYLAFTDFTHQGVAVCLRCWRKFDKKEMKEHMAGPICVDNAELPEAKKLWSLYTAFCSETRLPSKPRNMPPRKPRKPRFLPSPLIIDKRHLRRVGQVRSAASLAKLDTKISPPDTKPSLPRMEPGPSPVPPAAEESTELFHPPKLDASMRLWDEANDLDVDMSPWDYIGSSPNIQTTIDAADPPPLQLTERHQELEPKGEMPPYQKAAMEKDSDYRSADEKYI</sequence>
<name>A0A8H5JXJ4_9HYPO</name>
<reference evidence="2 3" key="1">
    <citation type="submission" date="2020-05" db="EMBL/GenBank/DDBJ databases">
        <title>Identification and distribution of gene clusters putatively required for synthesis of sphingolipid metabolism inhibitors in phylogenetically diverse species of the filamentous fungus Fusarium.</title>
        <authorList>
            <person name="Kim H.-S."/>
            <person name="Busman M."/>
            <person name="Brown D.W."/>
            <person name="Divon H."/>
            <person name="Uhlig S."/>
            <person name="Proctor R.H."/>
        </authorList>
    </citation>
    <scope>NUCLEOTIDE SEQUENCE [LARGE SCALE GENOMIC DNA]</scope>
    <source>
        <strain evidence="2 3">NRRL 13617</strain>
    </source>
</reference>
<feature type="region of interest" description="Disordered" evidence="1">
    <location>
        <begin position="729"/>
        <end position="781"/>
    </location>
</feature>
<dbReference type="Proteomes" id="UP000582016">
    <property type="component" value="Unassembled WGS sequence"/>
</dbReference>
<keyword evidence="3" id="KW-1185">Reference proteome</keyword>
<comment type="caution">
    <text evidence="2">The sequence shown here is derived from an EMBL/GenBank/DDBJ whole genome shotgun (WGS) entry which is preliminary data.</text>
</comment>
<feature type="compositionally biased region" description="Low complexity" evidence="1">
    <location>
        <begin position="471"/>
        <end position="482"/>
    </location>
</feature>
<feature type="region of interest" description="Disordered" evidence="1">
    <location>
        <begin position="262"/>
        <end position="301"/>
    </location>
</feature>
<accession>A0A8H5JXJ4</accession>